<protein>
    <submittedName>
        <fullName evidence="1">Uncharacterized protein</fullName>
    </submittedName>
</protein>
<evidence type="ECO:0000313" key="1">
    <source>
        <dbReference type="EMBL" id="GBP10676.1"/>
    </source>
</evidence>
<dbReference type="Proteomes" id="UP000299102">
    <property type="component" value="Unassembled WGS sequence"/>
</dbReference>
<sequence>MISLTRAQFTEAYQALLATLNNSNNDSRWESLYLLFHIAATKLPNKFMTRFEQRHGNDRRVLPTFDRVVEFIEEECYRHACPSEHHLTTNSIPTTEPSDTRRFELGTLEERQQVQNVAAEPLNTEESVPRTFHANKAHLQETADSHIHQGARSVKTTNTTSLDRPLSCNGQRATKTLLRQPQITTDRHACQMSQTNHL</sequence>
<comment type="caution">
    <text evidence="1">The sequence shown here is derived from an EMBL/GenBank/DDBJ whole genome shotgun (WGS) entry which is preliminary data.</text>
</comment>
<dbReference type="AlphaFoldDB" id="A0A4C1T964"/>
<evidence type="ECO:0000313" key="2">
    <source>
        <dbReference type="Proteomes" id="UP000299102"/>
    </source>
</evidence>
<reference evidence="1 2" key="1">
    <citation type="journal article" date="2019" name="Commun. Biol.">
        <title>The bagworm genome reveals a unique fibroin gene that provides high tensile strength.</title>
        <authorList>
            <person name="Kono N."/>
            <person name="Nakamura H."/>
            <person name="Ohtoshi R."/>
            <person name="Tomita M."/>
            <person name="Numata K."/>
            <person name="Arakawa K."/>
        </authorList>
    </citation>
    <scope>NUCLEOTIDE SEQUENCE [LARGE SCALE GENOMIC DNA]</scope>
</reference>
<dbReference type="OrthoDB" id="7489123at2759"/>
<dbReference type="EMBL" id="BGZK01000042">
    <property type="protein sequence ID" value="GBP10676.1"/>
    <property type="molecule type" value="Genomic_DNA"/>
</dbReference>
<keyword evidence="2" id="KW-1185">Reference proteome</keyword>
<name>A0A4C1T964_EUMVA</name>
<organism evidence="1 2">
    <name type="scientific">Eumeta variegata</name>
    <name type="common">Bagworm moth</name>
    <name type="synonym">Eumeta japonica</name>
    <dbReference type="NCBI Taxonomy" id="151549"/>
    <lineage>
        <taxon>Eukaryota</taxon>
        <taxon>Metazoa</taxon>
        <taxon>Ecdysozoa</taxon>
        <taxon>Arthropoda</taxon>
        <taxon>Hexapoda</taxon>
        <taxon>Insecta</taxon>
        <taxon>Pterygota</taxon>
        <taxon>Neoptera</taxon>
        <taxon>Endopterygota</taxon>
        <taxon>Lepidoptera</taxon>
        <taxon>Glossata</taxon>
        <taxon>Ditrysia</taxon>
        <taxon>Tineoidea</taxon>
        <taxon>Psychidae</taxon>
        <taxon>Oiketicinae</taxon>
        <taxon>Eumeta</taxon>
    </lineage>
</organism>
<gene>
    <name evidence="1" type="ORF">EVAR_6244_1</name>
</gene>
<proteinExistence type="predicted"/>
<accession>A0A4C1T964</accession>